<dbReference type="OrthoDB" id="7876148at2"/>
<dbReference type="RefSeq" id="WP_139082570.1">
    <property type="nucleotide sequence ID" value="NZ_VDFV01000027.1"/>
</dbReference>
<feature type="region of interest" description="Disordered" evidence="1">
    <location>
        <begin position="94"/>
        <end position="138"/>
    </location>
</feature>
<gene>
    <name evidence="2" type="ORF">FHG71_15290</name>
</gene>
<evidence type="ECO:0000313" key="2">
    <source>
        <dbReference type="EMBL" id="TNC67562.1"/>
    </source>
</evidence>
<feature type="compositionally biased region" description="Low complexity" evidence="1">
    <location>
        <begin position="252"/>
        <end position="278"/>
    </location>
</feature>
<name>A0A5C4NDC4_9RHOB</name>
<evidence type="ECO:0000256" key="1">
    <source>
        <dbReference type="SAM" id="MobiDB-lite"/>
    </source>
</evidence>
<keyword evidence="3" id="KW-1185">Reference proteome</keyword>
<feature type="region of interest" description="Disordered" evidence="1">
    <location>
        <begin position="153"/>
        <end position="294"/>
    </location>
</feature>
<proteinExistence type="predicted"/>
<evidence type="ECO:0000313" key="3">
    <source>
        <dbReference type="Proteomes" id="UP000305709"/>
    </source>
</evidence>
<sequence>MASLLEEIADALARDALRVSEETKDENLIRVIAQLIGESSTTTQEAFMTFVRVRRSERRARELLAERIGASWPLDVLDAPGAVAAPVVPQAASAAHPATLPPKPSAPPVQPPRPAGIEGASRPAGFAEPSVPPVRPSSALAAPITGALPEPVAPRAAAPAEPPRPVPATPGHKGTPGHVAARPPAPEPAAVAAPLPKPEPTNTAPVEEISPLLRRHPLSGAAKPAQAPPAQEQARPTTAAAVPPVAAPTPADPAQALAAALARAASMPRPAAPSAAPRTPAPPMDIEMPDGDWG</sequence>
<protein>
    <submittedName>
        <fullName evidence="2">Uncharacterized protein</fullName>
    </submittedName>
</protein>
<dbReference type="AlphaFoldDB" id="A0A5C4NDC4"/>
<dbReference type="EMBL" id="VDFV01000027">
    <property type="protein sequence ID" value="TNC67562.1"/>
    <property type="molecule type" value="Genomic_DNA"/>
</dbReference>
<feature type="compositionally biased region" description="Low complexity" evidence="1">
    <location>
        <begin position="221"/>
        <end position="244"/>
    </location>
</feature>
<organism evidence="2 3">
    <name type="scientific">Rubellimicrobium roseum</name>
    <dbReference type="NCBI Taxonomy" id="687525"/>
    <lineage>
        <taxon>Bacteria</taxon>
        <taxon>Pseudomonadati</taxon>
        <taxon>Pseudomonadota</taxon>
        <taxon>Alphaproteobacteria</taxon>
        <taxon>Rhodobacterales</taxon>
        <taxon>Roseobacteraceae</taxon>
        <taxon>Rubellimicrobium</taxon>
    </lineage>
</organism>
<dbReference type="Proteomes" id="UP000305709">
    <property type="component" value="Unassembled WGS sequence"/>
</dbReference>
<comment type="caution">
    <text evidence="2">The sequence shown here is derived from an EMBL/GenBank/DDBJ whole genome shotgun (WGS) entry which is preliminary data.</text>
</comment>
<reference evidence="2 3" key="1">
    <citation type="submission" date="2019-06" db="EMBL/GenBank/DDBJ databases">
        <authorList>
            <person name="Jiang L."/>
        </authorList>
    </citation>
    <scope>NUCLEOTIDE SEQUENCE [LARGE SCALE GENOMIC DNA]</scope>
    <source>
        <strain evidence="2 3">YIM 48858</strain>
    </source>
</reference>
<accession>A0A5C4NDC4</accession>
<feature type="compositionally biased region" description="Pro residues" evidence="1">
    <location>
        <begin position="99"/>
        <end position="114"/>
    </location>
</feature>